<comment type="caution">
    <text evidence="2">The sequence shown here is derived from an EMBL/GenBank/DDBJ whole genome shotgun (WGS) entry which is preliminary data.</text>
</comment>
<evidence type="ECO:0000256" key="1">
    <source>
        <dbReference type="SAM" id="MobiDB-lite"/>
    </source>
</evidence>
<reference evidence="2 3" key="1">
    <citation type="submission" date="2020-03" db="EMBL/GenBank/DDBJ databases">
        <title>Dissostichus mawsoni Genome sequencing and assembly.</title>
        <authorList>
            <person name="Park H."/>
        </authorList>
    </citation>
    <scope>NUCLEOTIDE SEQUENCE [LARGE SCALE GENOMIC DNA]</scope>
    <source>
        <strain evidence="2">DM0001</strain>
        <tissue evidence="2">Muscle</tissue>
    </source>
</reference>
<evidence type="ECO:0000313" key="3">
    <source>
        <dbReference type="Proteomes" id="UP000518266"/>
    </source>
</evidence>
<dbReference type="EMBL" id="JAAKFY010000018">
    <property type="protein sequence ID" value="KAF3842989.1"/>
    <property type="molecule type" value="Genomic_DNA"/>
</dbReference>
<keyword evidence="3" id="KW-1185">Reference proteome</keyword>
<dbReference type="AlphaFoldDB" id="A0A7J5Y2I3"/>
<feature type="region of interest" description="Disordered" evidence="1">
    <location>
        <begin position="45"/>
        <end position="81"/>
    </location>
</feature>
<feature type="compositionally biased region" description="Basic and acidic residues" evidence="1">
    <location>
        <begin position="53"/>
        <end position="74"/>
    </location>
</feature>
<feature type="region of interest" description="Disordered" evidence="1">
    <location>
        <begin position="122"/>
        <end position="141"/>
    </location>
</feature>
<accession>A0A7J5Y2I3</accession>
<gene>
    <name evidence="2" type="ORF">F7725_001838</name>
</gene>
<sequence>MIHGSQLKCAFAVVKMRLTFSALGAWEGPGDGGWRGLAGSPLRSTADTLGGVRQDRAEESGRRGLEAGEERGEGPRQGPGDTMDCIEVRAWLAVCWLERRQFFSWAAAVCGEEAGLATEFTSGVEGREEEGPGEPGDEGAEFLLHPLPPPPPPPTGLDTRTKQEEYIIRTRNTVCIGRLRLRFFGAFLCDKRQREYWNTCNYVP</sequence>
<dbReference type="Proteomes" id="UP000518266">
    <property type="component" value="Unassembled WGS sequence"/>
</dbReference>
<organism evidence="2 3">
    <name type="scientific">Dissostichus mawsoni</name>
    <name type="common">Antarctic cod</name>
    <dbReference type="NCBI Taxonomy" id="36200"/>
    <lineage>
        <taxon>Eukaryota</taxon>
        <taxon>Metazoa</taxon>
        <taxon>Chordata</taxon>
        <taxon>Craniata</taxon>
        <taxon>Vertebrata</taxon>
        <taxon>Euteleostomi</taxon>
        <taxon>Actinopterygii</taxon>
        <taxon>Neopterygii</taxon>
        <taxon>Teleostei</taxon>
        <taxon>Neoteleostei</taxon>
        <taxon>Acanthomorphata</taxon>
        <taxon>Eupercaria</taxon>
        <taxon>Perciformes</taxon>
        <taxon>Notothenioidei</taxon>
        <taxon>Nototheniidae</taxon>
        <taxon>Dissostichus</taxon>
    </lineage>
</organism>
<feature type="compositionally biased region" description="Acidic residues" evidence="1">
    <location>
        <begin position="131"/>
        <end position="140"/>
    </location>
</feature>
<name>A0A7J5Y2I3_DISMA</name>
<protein>
    <submittedName>
        <fullName evidence="2">Uncharacterized protein</fullName>
    </submittedName>
</protein>
<evidence type="ECO:0000313" key="2">
    <source>
        <dbReference type="EMBL" id="KAF3842989.1"/>
    </source>
</evidence>
<proteinExistence type="predicted"/>